<dbReference type="PANTHER" id="PTHR32385">
    <property type="entry name" value="MANNOSYL PHOSPHORYLINOSITOL CERAMIDE SYNTHASE"/>
    <property type="match status" value="1"/>
</dbReference>
<dbReference type="Gene3D" id="1.25.40.10">
    <property type="entry name" value="Tetratricopeptide repeat domain"/>
    <property type="match status" value="2"/>
</dbReference>
<organism evidence="1 2">
    <name type="scientific">Siccirubricoccus deserti</name>
    <dbReference type="NCBI Taxonomy" id="2013562"/>
    <lineage>
        <taxon>Bacteria</taxon>
        <taxon>Pseudomonadati</taxon>
        <taxon>Pseudomonadota</taxon>
        <taxon>Alphaproteobacteria</taxon>
        <taxon>Acetobacterales</taxon>
        <taxon>Roseomonadaceae</taxon>
        <taxon>Siccirubricoccus</taxon>
    </lineage>
</organism>
<dbReference type="GO" id="GO:0051999">
    <property type="term" value="P:mannosyl-inositol phosphorylceramide biosynthetic process"/>
    <property type="evidence" value="ECO:0007669"/>
    <property type="project" value="TreeGrafter"/>
</dbReference>
<dbReference type="SUPFAM" id="SSF53448">
    <property type="entry name" value="Nucleotide-diphospho-sugar transferases"/>
    <property type="match status" value="1"/>
</dbReference>
<name>A0A9X0QYJ3_9PROT</name>
<dbReference type="InterPro" id="IPR051706">
    <property type="entry name" value="Glycosyltransferase_domain"/>
</dbReference>
<dbReference type="InterPro" id="IPR011990">
    <property type="entry name" value="TPR-like_helical_dom_sf"/>
</dbReference>
<dbReference type="GO" id="GO:0000030">
    <property type="term" value="F:mannosyltransferase activity"/>
    <property type="evidence" value="ECO:0007669"/>
    <property type="project" value="TreeGrafter"/>
</dbReference>
<dbReference type="RefSeq" id="WP_186770250.1">
    <property type="nucleotide sequence ID" value="NZ_JACOMF010000008.1"/>
</dbReference>
<sequence length="634" mass="66918">MVPLAEGQDGGTLADHLAAALASVTGRLALAGALHRLGCQAEAVALYRLLLRDTPGESKALVGLGRLAEAPPGDPDPAALVATAEALARTAPPEEAELAWRGVLALCPQNVTARMALGHLLRRGGRAAEAVTRFEAAVEERALNAPAQALALLQRALEIDPAHAPALEHTAAHHRMAGDHVAALASFEAGIATGRPGPWCYLGAAEILAEQGRMPAALALLEEGSRTLPAVPALPAKRLELLRRSGAVTEALALARGMPADRFAPWFERVVLEHQSGDPAAVATLLAARPPATSLAGRARIEHLHGLVAADHWDLAAAEAHLARASALAPDDPWPRARLAMVRLARFDLAGTRAELAAQVRLDAAAARLQGRVARVLQTFHGQLLDDLALEPELLARLAALAAQPAAARIAPLLGLVREMPDHFGSAYALMIALHQSGGFTPAGGPAAAPPIPPWLAQYRDGAVLPDDVAALMASWAERCPGFTITRFDDAAALGWLRATQPVPVVVAWRRLRDATQRSDLLRLAVLATEGGWWADADDRLFGSLAPLAPPGTTLVLYQEDLGSIGNNLIGAAPGHPVVALALRLAVEGVNRGDADSVWLRTGPGCSPAPWRCIWRRSPRRSCRRASWFTTIWQ</sequence>
<reference evidence="1" key="1">
    <citation type="submission" date="2020-08" db="EMBL/GenBank/DDBJ databases">
        <authorList>
            <person name="Hu Y."/>
            <person name="Nguyen S.V."/>
            <person name="Li F."/>
            <person name="Fanning S."/>
        </authorList>
    </citation>
    <scope>NUCLEOTIDE SEQUENCE</scope>
    <source>
        <strain evidence="1">SYSU D8009</strain>
    </source>
</reference>
<keyword evidence="2" id="KW-1185">Reference proteome</keyword>
<evidence type="ECO:0000313" key="1">
    <source>
        <dbReference type="EMBL" id="MBC4015472.1"/>
    </source>
</evidence>
<accession>A0A9X0QYJ3</accession>
<gene>
    <name evidence="1" type="ORF">H7965_09040</name>
</gene>
<dbReference type="GO" id="GO:0016020">
    <property type="term" value="C:membrane"/>
    <property type="evidence" value="ECO:0007669"/>
    <property type="project" value="GOC"/>
</dbReference>
<dbReference type="Proteomes" id="UP000600101">
    <property type="component" value="Unassembled WGS sequence"/>
</dbReference>
<comment type="caution">
    <text evidence="1">The sequence shown here is derived from an EMBL/GenBank/DDBJ whole genome shotgun (WGS) entry which is preliminary data.</text>
</comment>
<evidence type="ECO:0008006" key="3">
    <source>
        <dbReference type="Google" id="ProtNLM"/>
    </source>
</evidence>
<proteinExistence type="predicted"/>
<dbReference type="SUPFAM" id="SSF48452">
    <property type="entry name" value="TPR-like"/>
    <property type="match status" value="1"/>
</dbReference>
<evidence type="ECO:0000313" key="2">
    <source>
        <dbReference type="Proteomes" id="UP000600101"/>
    </source>
</evidence>
<dbReference type="Gene3D" id="3.90.550.20">
    <property type="match status" value="1"/>
</dbReference>
<protein>
    <recommendedName>
        <fullName evidence="3">Tetratricopeptide repeat protein</fullName>
    </recommendedName>
</protein>
<dbReference type="PANTHER" id="PTHR32385:SF15">
    <property type="entry name" value="INOSITOL PHOSPHOCERAMIDE MANNOSYLTRANSFERASE 1"/>
    <property type="match status" value="1"/>
</dbReference>
<dbReference type="InterPro" id="IPR029044">
    <property type="entry name" value="Nucleotide-diphossugar_trans"/>
</dbReference>
<dbReference type="AlphaFoldDB" id="A0A9X0QYJ3"/>
<dbReference type="EMBL" id="JACOMF010000008">
    <property type="protein sequence ID" value="MBC4015472.1"/>
    <property type="molecule type" value="Genomic_DNA"/>
</dbReference>